<dbReference type="GO" id="GO:0004792">
    <property type="term" value="F:thiosulfate-cyanide sulfurtransferase activity"/>
    <property type="evidence" value="ECO:0007669"/>
    <property type="project" value="InterPro"/>
</dbReference>
<dbReference type="EMBL" id="WNZW01000006">
    <property type="protein sequence ID" value="MUG46498.1"/>
    <property type="molecule type" value="Genomic_DNA"/>
</dbReference>
<evidence type="ECO:0000259" key="2">
    <source>
        <dbReference type="PROSITE" id="PS50206"/>
    </source>
</evidence>
<dbReference type="InterPro" id="IPR001455">
    <property type="entry name" value="TusA-like"/>
</dbReference>
<dbReference type="CDD" id="cd00291">
    <property type="entry name" value="SirA_YedF_YeeD"/>
    <property type="match status" value="1"/>
</dbReference>
<dbReference type="CDD" id="cd00158">
    <property type="entry name" value="RHOD"/>
    <property type="match status" value="1"/>
</dbReference>
<name>A0A7X3CNA0_9BACL</name>
<evidence type="ECO:0000256" key="1">
    <source>
        <dbReference type="ARBA" id="ARBA00008984"/>
    </source>
</evidence>
<dbReference type="PROSITE" id="PS50206">
    <property type="entry name" value="RHODANESE_3"/>
    <property type="match status" value="1"/>
</dbReference>
<comment type="similarity">
    <text evidence="1">Belongs to the sulfur carrier protein TusA family.</text>
</comment>
<feature type="domain" description="Rhodanese" evidence="2">
    <location>
        <begin position="101"/>
        <end position="186"/>
    </location>
</feature>
<proteinExistence type="inferred from homology"/>
<dbReference type="Pfam" id="PF00581">
    <property type="entry name" value="Rhodanese"/>
    <property type="match status" value="1"/>
</dbReference>
<dbReference type="Gene3D" id="3.40.250.10">
    <property type="entry name" value="Rhodanese-like domain"/>
    <property type="match status" value="1"/>
</dbReference>
<evidence type="ECO:0000313" key="3">
    <source>
        <dbReference type="EMBL" id="MUG46498.1"/>
    </source>
</evidence>
<dbReference type="Pfam" id="PF01206">
    <property type="entry name" value="TusA"/>
    <property type="match status" value="1"/>
</dbReference>
<dbReference type="OrthoDB" id="9800872at2"/>
<dbReference type="SUPFAM" id="SSF64307">
    <property type="entry name" value="SirA-like"/>
    <property type="match status" value="1"/>
</dbReference>
<dbReference type="Gene3D" id="3.30.110.40">
    <property type="entry name" value="TusA-like domain"/>
    <property type="match status" value="1"/>
</dbReference>
<dbReference type="AlphaFoldDB" id="A0A7X3CNA0"/>
<dbReference type="InterPro" id="IPR001307">
    <property type="entry name" value="Thiosulphate_STrfase_CS"/>
</dbReference>
<gene>
    <name evidence="3" type="ORF">GNP95_16040</name>
</gene>
<dbReference type="InterPro" id="IPR036868">
    <property type="entry name" value="TusA-like_sf"/>
</dbReference>
<organism evidence="3 4">
    <name type="scientific">Paenibacillus woosongensis</name>
    <dbReference type="NCBI Taxonomy" id="307580"/>
    <lineage>
        <taxon>Bacteria</taxon>
        <taxon>Bacillati</taxon>
        <taxon>Bacillota</taxon>
        <taxon>Bacilli</taxon>
        <taxon>Bacillales</taxon>
        <taxon>Paenibacillaceae</taxon>
        <taxon>Paenibacillus</taxon>
    </lineage>
</organism>
<evidence type="ECO:0000313" key="4">
    <source>
        <dbReference type="Proteomes" id="UP000447876"/>
    </source>
</evidence>
<dbReference type="InterPro" id="IPR001763">
    <property type="entry name" value="Rhodanese-like_dom"/>
</dbReference>
<dbReference type="PANTHER" id="PTHR33279:SF6">
    <property type="entry name" value="SULFUR CARRIER PROTEIN YEDF-RELATED"/>
    <property type="match status" value="1"/>
</dbReference>
<protein>
    <recommendedName>
        <fullName evidence="2">Rhodanese domain-containing protein</fullName>
    </recommendedName>
</protein>
<accession>A0A7X3CNA0</accession>
<dbReference type="SMART" id="SM00450">
    <property type="entry name" value="RHOD"/>
    <property type="match status" value="1"/>
</dbReference>
<comment type="caution">
    <text evidence="3">The sequence shown here is derived from an EMBL/GenBank/DDBJ whole genome shotgun (WGS) entry which is preliminary data.</text>
</comment>
<dbReference type="InterPro" id="IPR036873">
    <property type="entry name" value="Rhodanese-like_dom_sf"/>
</dbReference>
<dbReference type="SUPFAM" id="SSF52821">
    <property type="entry name" value="Rhodanese/Cell cycle control phosphatase"/>
    <property type="match status" value="1"/>
</dbReference>
<dbReference type="PANTHER" id="PTHR33279">
    <property type="entry name" value="SULFUR CARRIER PROTEIN YEDF-RELATED"/>
    <property type="match status" value="1"/>
</dbReference>
<dbReference type="PROSITE" id="PS00380">
    <property type="entry name" value="RHODANESE_1"/>
    <property type="match status" value="1"/>
</dbReference>
<dbReference type="Proteomes" id="UP000447876">
    <property type="component" value="Unassembled WGS sequence"/>
</dbReference>
<reference evidence="3 4" key="1">
    <citation type="submission" date="2019-11" db="EMBL/GenBank/DDBJ databases">
        <title>Draft genome sequences of five Paenibacillus species of dairy origin.</title>
        <authorList>
            <person name="Olajide A.M."/>
            <person name="Chen S."/>
            <person name="Lapointe G."/>
        </authorList>
    </citation>
    <scope>NUCLEOTIDE SEQUENCE [LARGE SCALE GENOMIC DNA]</scope>
    <source>
        <strain evidence="3 4">12CR55</strain>
    </source>
</reference>
<dbReference type="PROSITE" id="PS01148">
    <property type="entry name" value="UPF0033"/>
    <property type="match status" value="1"/>
</dbReference>
<sequence length="190" mass="21187">MQVDKTLDCKGLSCPMPIVKTKKAMDELNPGQVIEVQATDRGSLADIQGWAKNTGHQYIGTIEEKGVLRHYLRRSRSDEIKAEQKHPYVALNEDLQVKITAKDAITILDVREPAEYAFGHIPGARSIPLGELELRVDELNPDEEVYVVCRTGSRSDLACQLLADKGFKQVKNVTPGMTDWKGPMEQAVEK</sequence>